<feature type="signal peptide" evidence="1">
    <location>
        <begin position="1"/>
        <end position="21"/>
    </location>
</feature>
<evidence type="ECO:0008006" key="4">
    <source>
        <dbReference type="Google" id="ProtNLM"/>
    </source>
</evidence>
<accession>A0A2W5FDI9</accession>
<gene>
    <name evidence="2" type="ORF">DI598_02600</name>
</gene>
<dbReference type="Gene3D" id="3.90.930.1">
    <property type="match status" value="1"/>
</dbReference>
<evidence type="ECO:0000313" key="3">
    <source>
        <dbReference type="Proteomes" id="UP000249645"/>
    </source>
</evidence>
<dbReference type="AlphaFoldDB" id="A0A2W5FDI9"/>
<feature type="chain" id="PRO_5015905417" description="TonB C-terminal domain-containing protein" evidence="1">
    <location>
        <begin position="22"/>
        <end position="250"/>
    </location>
</feature>
<name>A0A2W5FDI9_9SPHI</name>
<organism evidence="2 3">
    <name type="scientific">Pseudopedobacter saltans</name>
    <dbReference type="NCBI Taxonomy" id="151895"/>
    <lineage>
        <taxon>Bacteria</taxon>
        <taxon>Pseudomonadati</taxon>
        <taxon>Bacteroidota</taxon>
        <taxon>Sphingobacteriia</taxon>
        <taxon>Sphingobacteriales</taxon>
        <taxon>Sphingobacteriaceae</taxon>
        <taxon>Pseudopedobacter</taxon>
    </lineage>
</organism>
<proteinExistence type="predicted"/>
<dbReference type="Proteomes" id="UP000249645">
    <property type="component" value="Unassembled WGS sequence"/>
</dbReference>
<evidence type="ECO:0000313" key="2">
    <source>
        <dbReference type="EMBL" id="PZP51717.1"/>
    </source>
</evidence>
<protein>
    <recommendedName>
        <fullName evidence="4">TonB C-terminal domain-containing protein</fullName>
    </recommendedName>
</protein>
<keyword evidence="1" id="KW-0732">Signal</keyword>
<dbReference type="EMBL" id="QFOI01000023">
    <property type="protein sequence ID" value="PZP51717.1"/>
    <property type="molecule type" value="Genomic_DNA"/>
</dbReference>
<reference evidence="2 3" key="1">
    <citation type="submission" date="2017-11" db="EMBL/GenBank/DDBJ databases">
        <title>Infants hospitalized years apart are colonized by the same room-sourced microbial strains.</title>
        <authorList>
            <person name="Brooks B."/>
            <person name="Olm M.R."/>
            <person name="Firek B.A."/>
            <person name="Baker R."/>
            <person name="Thomas B.C."/>
            <person name="Morowitz M.J."/>
            <person name="Banfield J.F."/>
        </authorList>
    </citation>
    <scope>NUCLEOTIDE SEQUENCE [LARGE SCALE GENOMIC DNA]</scope>
    <source>
        <strain evidence="2">S2_009_000_R2_76</strain>
    </source>
</reference>
<evidence type="ECO:0000256" key="1">
    <source>
        <dbReference type="SAM" id="SignalP"/>
    </source>
</evidence>
<sequence>MRIFFNVLTIMLFALPYNVNAQVDTTYKFYDENWKECNKDSAYYYSKVFVEANSWHRQDFYVSNNQIQMDGYGEDSTVSKRKGSFKYYYISGSLKSETLYSNYRKKSSTMYYENGQKKYSASYDTTGYEMDEQSWMPDGSQNASYTAYRPIRFKEGKSAWIKFLMKNLNVDIPYKNGAPIGKYTVTISFVVSSSGELKNVFAENDPGYGTADEAVRVMKKSSKHWTPLIEDNKIQEKAELRKFTFVVNEQ</sequence>
<comment type="caution">
    <text evidence="2">The sequence shown here is derived from an EMBL/GenBank/DDBJ whole genome shotgun (WGS) entry which is preliminary data.</text>
</comment>